<dbReference type="PANTHER" id="PTHR37984:SF15">
    <property type="entry name" value="INTEGRASE CATALYTIC DOMAIN-CONTAINING PROTEIN"/>
    <property type="match status" value="1"/>
</dbReference>
<organism evidence="2">
    <name type="scientific">Amphimedon queenslandica</name>
    <name type="common">Sponge</name>
    <dbReference type="NCBI Taxonomy" id="400682"/>
    <lineage>
        <taxon>Eukaryota</taxon>
        <taxon>Metazoa</taxon>
        <taxon>Porifera</taxon>
        <taxon>Demospongiae</taxon>
        <taxon>Heteroscleromorpha</taxon>
        <taxon>Haplosclerida</taxon>
        <taxon>Niphatidae</taxon>
        <taxon>Amphimedon</taxon>
    </lineage>
</organism>
<evidence type="ECO:0000313" key="2">
    <source>
        <dbReference type="EnsemblMetazoa" id="Aqu2.1.30450_001"/>
    </source>
</evidence>
<protein>
    <recommendedName>
        <fullName evidence="1">Integrase catalytic domain-containing protein</fullName>
    </recommendedName>
</protein>
<dbReference type="GO" id="GO:0003676">
    <property type="term" value="F:nucleic acid binding"/>
    <property type="evidence" value="ECO:0007669"/>
    <property type="project" value="InterPro"/>
</dbReference>
<dbReference type="GO" id="GO:0015074">
    <property type="term" value="P:DNA integration"/>
    <property type="evidence" value="ECO:0007669"/>
    <property type="project" value="InterPro"/>
</dbReference>
<dbReference type="InterPro" id="IPR001584">
    <property type="entry name" value="Integrase_cat-core"/>
</dbReference>
<dbReference type="eggNOG" id="ENOG502S05A">
    <property type="taxonomic scope" value="Eukaryota"/>
</dbReference>
<dbReference type="OrthoDB" id="413122at2759"/>
<dbReference type="PANTHER" id="PTHR37984">
    <property type="entry name" value="PROTEIN CBG26694"/>
    <property type="match status" value="1"/>
</dbReference>
<dbReference type="AlphaFoldDB" id="A0A1X7UR29"/>
<feature type="domain" description="Integrase catalytic" evidence="1">
    <location>
        <begin position="3"/>
        <end position="167"/>
    </location>
</feature>
<proteinExistence type="predicted"/>
<dbReference type="EnsemblMetazoa" id="Aqu2.1.30450_001">
    <property type="protein sequence ID" value="Aqu2.1.30450_001"/>
    <property type="gene ID" value="Aqu2.1.30450"/>
</dbReference>
<name>A0A1X7UR29_AMPQE</name>
<accession>A0A1X7UR29</accession>
<reference evidence="2" key="1">
    <citation type="submission" date="2017-05" db="UniProtKB">
        <authorList>
            <consortium name="EnsemblMetazoa"/>
        </authorList>
    </citation>
    <scope>IDENTIFICATION</scope>
</reference>
<dbReference type="OMA" id="RDIREWC"/>
<dbReference type="Gene3D" id="3.30.420.10">
    <property type="entry name" value="Ribonuclease H-like superfamily/Ribonuclease H"/>
    <property type="match status" value="1"/>
</dbReference>
<dbReference type="InParanoid" id="A0A1X7UR29"/>
<dbReference type="InterPro" id="IPR036397">
    <property type="entry name" value="RNaseH_sf"/>
</dbReference>
<dbReference type="Pfam" id="PF00665">
    <property type="entry name" value="rve"/>
    <property type="match status" value="1"/>
</dbReference>
<dbReference type="InterPro" id="IPR012337">
    <property type="entry name" value="RNaseH-like_sf"/>
</dbReference>
<evidence type="ECO:0000259" key="1">
    <source>
        <dbReference type="PROSITE" id="PS50994"/>
    </source>
</evidence>
<dbReference type="SUPFAM" id="SSF53098">
    <property type="entry name" value="Ribonuclease H-like"/>
    <property type="match status" value="1"/>
</dbReference>
<dbReference type="InterPro" id="IPR050951">
    <property type="entry name" value="Retrovirus_Pol_polyprotein"/>
</dbReference>
<dbReference type="PROSITE" id="PS50994">
    <property type="entry name" value="INTEGRASE"/>
    <property type="match status" value="1"/>
</dbReference>
<dbReference type="FunFam" id="3.30.420.10:FF:000032">
    <property type="entry name" value="Retrovirus-related Pol polyprotein from transposon 297-like Protein"/>
    <property type="match status" value="1"/>
</dbReference>
<sequence>MKPPLMPIPVGGPFYRVGVDIMELPLTIHGNKYVIVFVDYLTKWVEAFPAADQTSETIATLLVNEIICRHGVPDQLLSDRGTNLLSGLMKDVYALTGIEKINTTASHPQTDGLVENMNRTLRAMIAKYSSLHGDNWDEYLPKLLFAYRTKYHESTKESPFFLLYGRDARVPGDETLSQRRSPYMVDVDDYKSELMISLTEAWDIARSSISKAQKAQKKQRDKEVRVKPIRVGDRVMVYMPHEAMGKNRKLARPHFGPYRVVEVHPNGVTVKPVDKPRDATIRVNLDRVTLCPNELLDTSWLGKRRSRK</sequence>